<evidence type="ECO:0000313" key="1">
    <source>
        <dbReference type="EMBL" id="NRF68496.1"/>
    </source>
</evidence>
<name>A0ABX2EIN5_9BURK</name>
<dbReference type="InterPro" id="IPR005358">
    <property type="entry name" value="Puta_zinc/iron-chelating_dom"/>
</dbReference>
<evidence type="ECO:0000313" key="2">
    <source>
        <dbReference type="Proteomes" id="UP000737171"/>
    </source>
</evidence>
<gene>
    <name evidence="1" type="ORF">HLB44_15990</name>
</gene>
<proteinExistence type="predicted"/>
<reference evidence="1 2" key="1">
    <citation type="submission" date="2020-05" db="EMBL/GenBank/DDBJ databases">
        <title>Aquincola sp. isolate from soil.</title>
        <authorList>
            <person name="Han J."/>
            <person name="Kim D.-U."/>
        </authorList>
    </citation>
    <scope>NUCLEOTIDE SEQUENCE [LARGE SCALE GENOMIC DNA]</scope>
    <source>
        <strain evidence="1 2">S2</strain>
    </source>
</reference>
<organism evidence="1 2">
    <name type="scientific">Pseudaquabacterium terrae</name>
    <dbReference type="NCBI Taxonomy" id="2732868"/>
    <lineage>
        <taxon>Bacteria</taxon>
        <taxon>Pseudomonadati</taxon>
        <taxon>Pseudomonadota</taxon>
        <taxon>Betaproteobacteria</taxon>
        <taxon>Burkholderiales</taxon>
        <taxon>Sphaerotilaceae</taxon>
        <taxon>Pseudaquabacterium</taxon>
    </lineage>
</organism>
<keyword evidence="2" id="KW-1185">Reference proteome</keyword>
<protein>
    <submittedName>
        <fullName evidence="1">YkgJ family cysteine cluster protein</fullName>
    </submittedName>
</protein>
<dbReference type="Proteomes" id="UP000737171">
    <property type="component" value="Unassembled WGS sequence"/>
</dbReference>
<comment type="caution">
    <text evidence="1">The sequence shown here is derived from an EMBL/GenBank/DDBJ whole genome shotgun (WGS) entry which is preliminary data.</text>
</comment>
<sequence length="245" mass="26697">MTDEKSVVADKDVQAEKFGLEVMVDEYACAVADQQAPPTGVEATRRFYKRYALRQEAMAGVGEEPACGKGCSYCCHTRVSAPAQEVFVLADAIGRLPPERAAEVRARVSANAARAEGMDAATHSRTPMPCAFLDEQGACSVYDDRPSNCRRYHSLSKADCEKSFSRPEDLTSRIRLNTSLLVANVSSYLGYRKVLVESAVDTSFFELNSALREALADPEACRERFDAGQPAFTDATVCVPNGTMI</sequence>
<dbReference type="RefSeq" id="WP_173124194.1">
    <property type="nucleotide sequence ID" value="NZ_JABRWJ010000004.1"/>
</dbReference>
<dbReference type="Pfam" id="PF03692">
    <property type="entry name" value="CxxCxxCC"/>
    <property type="match status" value="1"/>
</dbReference>
<accession>A0ABX2EIN5</accession>
<dbReference type="EMBL" id="JABRWJ010000004">
    <property type="protein sequence ID" value="NRF68496.1"/>
    <property type="molecule type" value="Genomic_DNA"/>
</dbReference>